<sequence>MRHAFTLAAENRLPQSQSRDIGLPVRPLDLVARLGRWSAGRGPLYVLLAARLRRMIDDGELRPGDALPPDRTLAAALAVGRTTVVAAYDLLSQEGRIVRKQGSGTRVAPAAVPGGASMETSNPLFLHLLEPPDDVVLLTCASPNAMPKVVADAYAKVLSVQDGMGYYPAGHPALRRALAERYTRRGLPTSPEQILVTAGAQQALSLVARMLLTPGDRVLVEAPTYPGALEVFRESAAVLRSVPHTDADAFVRALQERPALAYLIPTHHNPTGDVLPALLRRRVAEAAVAAGVPVIDDEALADLGSGDLPPLAAFGRDDLLLTVGSLSKILWGGLRIGWVRAAEAVVARLARFKAVQDLGGEVFSQLAAAELVAGLEEHRERRVAELRERHDTLCAELTRLLPEWRFRPATGGQTVWVELPRGDGISFAQLALRHGVAVLPGGALDVTGGSTRCLRISFLATPEELTEAVRRLAAAWDAYGVPEPLAV</sequence>
<dbReference type="InterPro" id="IPR015424">
    <property type="entry name" value="PyrdxlP-dep_Trfase"/>
</dbReference>
<evidence type="ECO:0000256" key="3">
    <source>
        <dbReference type="ARBA" id="ARBA00023015"/>
    </source>
</evidence>
<proteinExistence type="inferred from homology"/>
<keyword evidence="8" id="KW-0808">Transferase</keyword>
<dbReference type="PANTHER" id="PTHR46577:SF1">
    <property type="entry name" value="HTH-TYPE TRANSCRIPTIONAL REGULATORY PROTEIN GABR"/>
    <property type="match status" value="1"/>
</dbReference>
<dbReference type="Gene3D" id="1.10.10.10">
    <property type="entry name" value="Winged helix-like DNA-binding domain superfamily/Winged helix DNA-binding domain"/>
    <property type="match status" value="1"/>
</dbReference>
<reference evidence="8" key="1">
    <citation type="submission" date="2019-09" db="EMBL/GenBank/DDBJ databases">
        <authorList>
            <person name="Teo W.F.A."/>
            <person name="Duangmal K."/>
        </authorList>
    </citation>
    <scope>NUCLEOTIDE SEQUENCE [LARGE SCALE GENOMIC DNA]</scope>
    <source>
        <strain evidence="8">K81G1</strain>
    </source>
</reference>
<protein>
    <submittedName>
        <fullName evidence="8">PLP-dependent aminotransferase family protein</fullName>
    </submittedName>
</protein>
<keyword evidence="9" id="KW-1185">Reference proteome</keyword>
<evidence type="ECO:0000256" key="4">
    <source>
        <dbReference type="ARBA" id="ARBA00023125"/>
    </source>
</evidence>
<dbReference type="InterPro" id="IPR004839">
    <property type="entry name" value="Aminotransferase_I/II_large"/>
</dbReference>
<comment type="caution">
    <text evidence="8">The sequence shown here is derived from an EMBL/GenBank/DDBJ whole genome shotgun (WGS) entry which is preliminary data.</text>
</comment>
<keyword evidence="2" id="KW-0663">Pyridoxal phosphate</keyword>
<dbReference type="Pfam" id="PF00392">
    <property type="entry name" value="GntR"/>
    <property type="match status" value="1"/>
</dbReference>
<dbReference type="SUPFAM" id="SSF46785">
    <property type="entry name" value="Winged helix' DNA-binding domain"/>
    <property type="match status" value="1"/>
</dbReference>
<evidence type="ECO:0000313" key="9">
    <source>
        <dbReference type="Proteomes" id="UP000319769"/>
    </source>
</evidence>
<evidence type="ECO:0000256" key="6">
    <source>
        <dbReference type="ARBA" id="ARBA00023194"/>
    </source>
</evidence>
<dbReference type="PROSITE" id="PS50949">
    <property type="entry name" value="HTH_GNTR"/>
    <property type="match status" value="1"/>
</dbReference>
<comment type="similarity">
    <text evidence="1">In the C-terminal section; belongs to the class-I pyridoxal-phosphate-dependent aminotransferase family.</text>
</comment>
<dbReference type="GO" id="GO:0003677">
    <property type="term" value="F:DNA binding"/>
    <property type="evidence" value="ECO:0007669"/>
    <property type="project" value="UniProtKB-KW"/>
</dbReference>
<dbReference type="CDD" id="cd07377">
    <property type="entry name" value="WHTH_GntR"/>
    <property type="match status" value="1"/>
</dbReference>
<keyword evidence="4" id="KW-0238">DNA-binding</keyword>
<keyword evidence="8" id="KW-0032">Aminotransferase</keyword>
<dbReference type="InterPro" id="IPR051446">
    <property type="entry name" value="HTH_trans_reg/aminotransferase"/>
</dbReference>
<evidence type="ECO:0000259" key="7">
    <source>
        <dbReference type="PROSITE" id="PS50949"/>
    </source>
</evidence>
<dbReference type="SUPFAM" id="SSF53383">
    <property type="entry name" value="PLP-dependent transferases"/>
    <property type="match status" value="1"/>
</dbReference>
<dbReference type="EMBL" id="VMNW02000017">
    <property type="protein sequence ID" value="KAA9161354.1"/>
    <property type="molecule type" value="Genomic_DNA"/>
</dbReference>
<dbReference type="InterPro" id="IPR015422">
    <property type="entry name" value="PyrdxlP-dep_Trfase_small"/>
</dbReference>
<dbReference type="OrthoDB" id="199743at2"/>
<evidence type="ECO:0000313" key="8">
    <source>
        <dbReference type="EMBL" id="KAA9161354.1"/>
    </source>
</evidence>
<dbReference type="CDD" id="cd00609">
    <property type="entry name" value="AAT_like"/>
    <property type="match status" value="1"/>
</dbReference>
<dbReference type="InterPro" id="IPR036388">
    <property type="entry name" value="WH-like_DNA-bd_sf"/>
</dbReference>
<keyword evidence="3" id="KW-0805">Transcription regulation</keyword>
<dbReference type="Pfam" id="PF00155">
    <property type="entry name" value="Aminotran_1_2"/>
    <property type="match status" value="1"/>
</dbReference>
<dbReference type="GO" id="GO:0017000">
    <property type="term" value="P:antibiotic biosynthetic process"/>
    <property type="evidence" value="ECO:0007669"/>
    <property type="project" value="UniProtKB-KW"/>
</dbReference>
<dbReference type="InterPro" id="IPR015421">
    <property type="entry name" value="PyrdxlP-dep_Trfase_major"/>
</dbReference>
<evidence type="ECO:0000256" key="5">
    <source>
        <dbReference type="ARBA" id="ARBA00023163"/>
    </source>
</evidence>
<dbReference type="Proteomes" id="UP000319769">
    <property type="component" value="Unassembled WGS sequence"/>
</dbReference>
<dbReference type="Gene3D" id="3.40.640.10">
    <property type="entry name" value="Type I PLP-dependent aspartate aminotransferase-like (Major domain)"/>
    <property type="match status" value="1"/>
</dbReference>
<organism evidence="8 9">
    <name type="scientific">Amycolatopsis acidicola</name>
    <dbReference type="NCBI Taxonomy" id="2596893"/>
    <lineage>
        <taxon>Bacteria</taxon>
        <taxon>Bacillati</taxon>
        <taxon>Actinomycetota</taxon>
        <taxon>Actinomycetes</taxon>
        <taxon>Pseudonocardiales</taxon>
        <taxon>Pseudonocardiaceae</taxon>
        <taxon>Amycolatopsis</taxon>
    </lineage>
</organism>
<accession>A0A5N0V6J1</accession>
<dbReference type="AlphaFoldDB" id="A0A5N0V6J1"/>
<dbReference type="GO" id="GO:0003700">
    <property type="term" value="F:DNA-binding transcription factor activity"/>
    <property type="evidence" value="ECO:0007669"/>
    <property type="project" value="InterPro"/>
</dbReference>
<keyword evidence="5" id="KW-0804">Transcription</keyword>
<dbReference type="PANTHER" id="PTHR46577">
    <property type="entry name" value="HTH-TYPE TRANSCRIPTIONAL REGULATORY PROTEIN GABR"/>
    <property type="match status" value="1"/>
</dbReference>
<dbReference type="GO" id="GO:0008483">
    <property type="term" value="F:transaminase activity"/>
    <property type="evidence" value="ECO:0007669"/>
    <property type="project" value="UniProtKB-KW"/>
</dbReference>
<dbReference type="Gene3D" id="3.90.1150.10">
    <property type="entry name" value="Aspartate Aminotransferase, domain 1"/>
    <property type="match status" value="1"/>
</dbReference>
<evidence type="ECO:0000256" key="2">
    <source>
        <dbReference type="ARBA" id="ARBA00022898"/>
    </source>
</evidence>
<dbReference type="InterPro" id="IPR000524">
    <property type="entry name" value="Tscrpt_reg_HTH_GntR"/>
</dbReference>
<evidence type="ECO:0000256" key="1">
    <source>
        <dbReference type="ARBA" id="ARBA00005384"/>
    </source>
</evidence>
<dbReference type="InterPro" id="IPR036390">
    <property type="entry name" value="WH_DNA-bd_sf"/>
</dbReference>
<feature type="domain" description="HTH gntR-type" evidence="7">
    <location>
        <begin position="42"/>
        <end position="110"/>
    </location>
</feature>
<name>A0A5N0V6J1_9PSEU</name>
<dbReference type="SMART" id="SM00345">
    <property type="entry name" value="HTH_GNTR"/>
    <property type="match status" value="1"/>
</dbReference>
<dbReference type="GO" id="GO:0030170">
    <property type="term" value="F:pyridoxal phosphate binding"/>
    <property type="evidence" value="ECO:0007669"/>
    <property type="project" value="InterPro"/>
</dbReference>
<keyword evidence="6" id="KW-0045">Antibiotic biosynthesis</keyword>
<gene>
    <name evidence="8" type="ORF">FPZ12_014505</name>
</gene>